<keyword evidence="6" id="KW-1185">Reference proteome</keyword>
<name>A0ABS0VT67_9CORY</name>
<dbReference type="Pfam" id="PF00109">
    <property type="entry name" value="ketoacyl-synt"/>
    <property type="match status" value="1"/>
</dbReference>
<comment type="caution">
    <text evidence="5">The sequence shown here is derived from an EMBL/GenBank/DDBJ whole genome shotgun (WGS) entry which is preliminary data.</text>
</comment>
<keyword evidence="3" id="KW-0511">Multifunctional enzyme</keyword>
<organism evidence="5 6">
    <name type="scientific">Corynebacterium marambiense</name>
    <dbReference type="NCBI Taxonomy" id="2765364"/>
    <lineage>
        <taxon>Bacteria</taxon>
        <taxon>Bacillati</taxon>
        <taxon>Actinomycetota</taxon>
        <taxon>Actinomycetes</taxon>
        <taxon>Mycobacteriales</taxon>
        <taxon>Corynebacteriaceae</taxon>
        <taxon>Corynebacterium</taxon>
    </lineage>
</organism>
<evidence type="ECO:0000313" key="5">
    <source>
        <dbReference type="EMBL" id="MBI8999970.1"/>
    </source>
</evidence>
<dbReference type="Proteomes" id="UP000625574">
    <property type="component" value="Unassembled WGS sequence"/>
</dbReference>
<evidence type="ECO:0000256" key="2">
    <source>
        <dbReference type="ARBA" id="ARBA00022553"/>
    </source>
</evidence>
<evidence type="ECO:0000313" key="6">
    <source>
        <dbReference type="Proteomes" id="UP000625574"/>
    </source>
</evidence>
<evidence type="ECO:0000256" key="1">
    <source>
        <dbReference type="ARBA" id="ARBA00022450"/>
    </source>
</evidence>
<keyword evidence="2" id="KW-0597">Phosphoprotein</keyword>
<feature type="domain" description="Beta-ketoacyl synthase-like N-terminal" evidence="4">
    <location>
        <begin position="1"/>
        <end position="44"/>
    </location>
</feature>
<dbReference type="EMBL" id="JAEIOT010000005">
    <property type="protein sequence ID" value="MBI8999970.1"/>
    <property type="molecule type" value="Genomic_DNA"/>
</dbReference>
<evidence type="ECO:0000256" key="3">
    <source>
        <dbReference type="ARBA" id="ARBA00023268"/>
    </source>
</evidence>
<dbReference type="InterPro" id="IPR016039">
    <property type="entry name" value="Thiolase-like"/>
</dbReference>
<dbReference type="PANTHER" id="PTHR43775:SF37">
    <property type="entry name" value="SI:DKEY-61P9.11"/>
    <property type="match status" value="1"/>
</dbReference>
<accession>A0ABS0VT67</accession>
<gene>
    <name evidence="5" type="ORF">JDV76_03150</name>
</gene>
<proteinExistence type="predicted"/>
<dbReference type="Gene3D" id="3.40.47.10">
    <property type="match status" value="1"/>
</dbReference>
<reference evidence="5 6" key="1">
    <citation type="submission" date="2020-12" db="EMBL/GenBank/DDBJ databases">
        <title>Genome public.</title>
        <authorList>
            <person name="Sun Q."/>
        </authorList>
    </citation>
    <scope>NUCLEOTIDE SEQUENCE [LARGE SCALE GENOMIC DNA]</scope>
    <source>
        <strain evidence="5 6">CCM 8864</strain>
    </source>
</reference>
<evidence type="ECO:0000259" key="4">
    <source>
        <dbReference type="Pfam" id="PF00109"/>
    </source>
</evidence>
<dbReference type="SUPFAM" id="SSF53901">
    <property type="entry name" value="Thiolase-like"/>
    <property type="match status" value="1"/>
</dbReference>
<dbReference type="InterPro" id="IPR050091">
    <property type="entry name" value="PKS_NRPS_Biosynth_Enz"/>
</dbReference>
<sequence length="47" mass="4867">MAITGAVNLSLHPAKYVALSQSRFLSSDGRCRAFGEGGDGYVPGNVP</sequence>
<protein>
    <recommendedName>
        <fullName evidence="4">Beta-ketoacyl synthase-like N-terminal domain-containing protein</fullName>
    </recommendedName>
</protein>
<dbReference type="PANTHER" id="PTHR43775">
    <property type="entry name" value="FATTY ACID SYNTHASE"/>
    <property type="match status" value="1"/>
</dbReference>
<dbReference type="InterPro" id="IPR014030">
    <property type="entry name" value="Ketoacyl_synth_N"/>
</dbReference>
<keyword evidence="1" id="KW-0596">Phosphopantetheine</keyword>